<evidence type="ECO:0000313" key="2">
    <source>
        <dbReference type="EMBL" id="CAD6993390.1"/>
    </source>
</evidence>
<feature type="region of interest" description="Disordered" evidence="1">
    <location>
        <begin position="1"/>
        <end position="24"/>
    </location>
</feature>
<feature type="region of interest" description="Disordered" evidence="1">
    <location>
        <begin position="69"/>
        <end position="90"/>
    </location>
</feature>
<feature type="compositionally biased region" description="Basic residues" evidence="1">
    <location>
        <begin position="75"/>
        <end position="88"/>
    </location>
</feature>
<comment type="caution">
    <text evidence="2">The sequence shown here is derived from an EMBL/GenBank/DDBJ whole genome shotgun (WGS) entry which is preliminary data.</text>
</comment>
<name>A0A811U4N8_CERCA</name>
<dbReference type="AlphaFoldDB" id="A0A811U4N8"/>
<keyword evidence="3" id="KW-1185">Reference proteome</keyword>
<protein>
    <submittedName>
        <fullName evidence="2">(Mediterranean fruit fly) hypothetical protein</fullName>
    </submittedName>
</protein>
<dbReference type="EMBL" id="CAJHJT010000001">
    <property type="protein sequence ID" value="CAD6993390.1"/>
    <property type="molecule type" value="Genomic_DNA"/>
</dbReference>
<organism evidence="2 3">
    <name type="scientific">Ceratitis capitata</name>
    <name type="common">Mediterranean fruit fly</name>
    <name type="synonym">Tephritis capitata</name>
    <dbReference type="NCBI Taxonomy" id="7213"/>
    <lineage>
        <taxon>Eukaryota</taxon>
        <taxon>Metazoa</taxon>
        <taxon>Ecdysozoa</taxon>
        <taxon>Arthropoda</taxon>
        <taxon>Hexapoda</taxon>
        <taxon>Insecta</taxon>
        <taxon>Pterygota</taxon>
        <taxon>Neoptera</taxon>
        <taxon>Endopterygota</taxon>
        <taxon>Diptera</taxon>
        <taxon>Brachycera</taxon>
        <taxon>Muscomorpha</taxon>
        <taxon>Tephritoidea</taxon>
        <taxon>Tephritidae</taxon>
        <taxon>Ceratitis</taxon>
        <taxon>Ceratitis</taxon>
    </lineage>
</organism>
<accession>A0A811U4N8</accession>
<gene>
    <name evidence="2" type="ORF">CCAP1982_LOCUS2206</name>
</gene>
<proteinExistence type="predicted"/>
<dbReference type="OrthoDB" id="515401at2759"/>
<evidence type="ECO:0000256" key="1">
    <source>
        <dbReference type="SAM" id="MobiDB-lite"/>
    </source>
</evidence>
<reference evidence="2" key="1">
    <citation type="submission" date="2020-11" db="EMBL/GenBank/DDBJ databases">
        <authorList>
            <person name="Whitehead M."/>
        </authorList>
    </citation>
    <scope>NUCLEOTIDE SEQUENCE</scope>
    <source>
        <strain evidence="2">EGII</strain>
    </source>
</reference>
<dbReference type="Proteomes" id="UP000606786">
    <property type="component" value="Unassembled WGS sequence"/>
</dbReference>
<sequence>MQTLQQSRAASHRAAERPSYNNCHHPGSGAGTRCLFTVAAASAAVSVNGAEVVRNYYPLPVNRPLTMKKEGIQTRNRKLSSKSKKKKGLGGGCLPIGSHLGMGDFKPLDPSKGFGGGFPASMAQHGHLSSGLHPAHAHMHGGWYTGGMGALGASSGLQSGFSTAGSLGGGVVPHSQPYHLGLGSMGTWRTDYT</sequence>
<evidence type="ECO:0000313" key="3">
    <source>
        <dbReference type="Proteomes" id="UP000606786"/>
    </source>
</evidence>